<name>A0A645JE78_9ZZZZ</name>
<dbReference type="Pfam" id="PF09335">
    <property type="entry name" value="VTT_dom"/>
    <property type="match status" value="1"/>
</dbReference>
<feature type="transmembrane region" description="Helical" evidence="1">
    <location>
        <begin position="103"/>
        <end position="124"/>
    </location>
</feature>
<comment type="caution">
    <text evidence="3">The sequence shown here is derived from an EMBL/GenBank/DDBJ whole genome shotgun (WGS) entry which is preliminary data.</text>
</comment>
<dbReference type="AlphaFoldDB" id="A0A645JE78"/>
<feature type="domain" description="VTT" evidence="2">
    <location>
        <begin position="1"/>
        <end position="95"/>
    </location>
</feature>
<keyword evidence="1" id="KW-0472">Membrane</keyword>
<evidence type="ECO:0000256" key="1">
    <source>
        <dbReference type="SAM" id="Phobius"/>
    </source>
</evidence>
<proteinExistence type="predicted"/>
<protein>
    <recommendedName>
        <fullName evidence="2">VTT domain-containing protein</fullName>
    </recommendedName>
</protein>
<evidence type="ECO:0000313" key="3">
    <source>
        <dbReference type="EMBL" id="MPN57863.1"/>
    </source>
</evidence>
<gene>
    <name evidence="3" type="ORF">SDC9_205559</name>
</gene>
<evidence type="ECO:0000259" key="2">
    <source>
        <dbReference type="Pfam" id="PF09335"/>
    </source>
</evidence>
<dbReference type="EMBL" id="VSSQ01129929">
    <property type="protein sequence ID" value="MPN57863.1"/>
    <property type="molecule type" value="Genomic_DNA"/>
</dbReference>
<dbReference type="InterPro" id="IPR032816">
    <property type="entry name" value="VTT_dom"/>
</dbReference>
<keyword evidence="1" id="KW-0812">Transmembrane</keyword>
<sequence length="131" mass="14600">MIGAFLGSLVVFLFVRNWGIRVVEVFFPREKILSLKFLRDKKKRDALTFILFIIPGTPKDILTYCAGLTDMPLGTWLLIGTVARLPSVVTSTVGGNALGIQEYLFAILTFGITLAISLFGWLLYRRISAKS</sequence>
<accession>A0A645JE78</accession>
<organism evidence="3">
    <name type="scientific">bioreactor metagenome</name>
    <dbReference type="NCBI Taxonomy" id="1076179"/>
    <lineage>
        <taxon>unclassified sequences</taxon>
        <taxon>metagenomes</taxon>
        <taxon>ecological metagenomes</taxon>
    </lineage>
</organism>
<keyword evidence="1" id="KW-1133">Transmembrane helix</keyword>
<reference evidence="3" key="1">
    <citation type="submission" date="2019-08" db="EMBL/GenBank/DDBJ databases">
        <authorList>
            <person name="Kucharzyk K."/>
            <person name="Murdoch R.W."/>
            <person name="Higgins S."/>
            <person name="Loffler F."/>
        </authorList>
    </citation>
    <scope>NUCLEOTIDE SEQUENCE</scope>
</reference>